<dbReference type="PATRIC" id="fig|68223.7.peg.1124"/>
<dbReference type="SMART" id="SM00860">
    <property type="entry name" value="SMI1_KNR4"/>
    <property type="match status" value="1"/>
</dbReference>
<evidence type="ECO:0000259" key="1">
    <source>
        <dbReference type="SMART" id="SM00860"/>
    </source>
</evidence>
<keyword evidence="3" id="KW-1185">Reference proteome</keyword>
<proteinExistence type="predicted"/>
<accession>A0A0F4J490</accession>
<dbReference type="InterPro" id="IPR018958">
    <property type="entry name" value="Knr4/Smi1-like_dom"/>
</dbReference>
<feature type="domain" description="Knr4/Smi1-like" evidence="1">
    <location>
        <begin position="28"/>
        <end position="163"/>
    </location>
</feature>
<dbReference type="Proteomes" id="UP000033551">
    <property type="component" value="Unassembled WGS sequence"/>
</dbReference>
<comment type="caution">
    <text evidence="2">The sequence shown here is derived from an EMBL/GenBank/DDBJ whole genome shotgun (WGS) entry which is preliminary data.</text>
</comment>
<dbReference type="Pfam" id="PF09346">
    <property type="entry name" value="SMI1_KNR4"/>
    <property type="match status" value="1"/>
</dbReference>
<sequence>MSAAESWSRVMGLLREHAPSDHADLPGPATEQMLAAAEGRMGIRLHGDLRTWLLQNNLDLPEEEFDDDVMCCGFDGFPDEGSFLLGVRAMERLYANRSTSCGFDPPDQPDHPFWRNEWIPFLSDQDGWRGKFIDVRDGRVGSWFVGEMTVTGEYESMAQYFDSVAETLTRIADGSSPVCRFTEGRLLWS</sequence>
<dbReference type="SUPFAM" id="SSF160631">
    <property type="entry name" value="SMI1/KNR4-like"/>
    <property type="match status" value="1"/>
</dbReference>
<reference evidence="2 3" key="1">
    <citation type="submission" date="2015-02" db="EMBL/GenBank/DDBJ databases">
        <authorList>
            <person name="Ju K.-S."/>
            <person name="Doroghazi J.R."/>
            <person name="Metcalf W."/>
        </authorList>
    </citation>
    <scope>NUCLEOTIDE SEQUENCE [LARGE SCALE GENOMIC DNA]</scope>
    <source>
        <strain evidence="2 3">NRRL ISP-5550</strain>
    </source>
</reference>
<dbReference type="OrthoDB" id="3466111at2"/>
<dbReference type="RefSeq" id="WP_045949872.1">
    <property type="nucleotide sequence ID" value="NZ_JZWV01000723.1"/>
</dbReference>
<evidence type="ECO:0000313" key="3">
    <source>
        <dbReference type="Proteomes" id="UP000033551"/>
    </source>
</evidence>
<gene>
    <name evidence="2" type="ORF">VR44_25160</name>
</gene>
<dbReference type="AlphaFoldDB" id="A0A0F4J490"/>
<name>A0A0F4J490_9ACTN</name>
<protein>
    <recommendedName>
        <fullName evidence="1">Knr4/Smi1-like domain-containing protein</fullName>
    </recommendedName>
</protein>
<dbReference type="InterPro" id="IPR037883">
    <property type="entry name" value="Knr4/Smi1-like_sf"/>
</dbReference>
<dbReference type="Gene3D" id="3.40.1580.10">
    <property type="entry name" value="SMI1/KNR4-like"/>
    <property type="match status" value="1"/>
</dbReference>
<dbReference type="EMBL" id="JZWV01000723">
    <property type="protein sequence ID" value="KJY28518.1"/>
    <property type="molecule type" value="Genomic_DNA"/>
</dbReference>
<organism evidence="2 3">
    <name type="scientific">Streptomyces katrae</name>
    <dbReference type="NCBI Taxonomy" id="68223"/>
    <lineage>
        <taxon>Bacteria</taxon>
        <taxon>Bacillati</taxon>
        <taxon>Actinomycetota</taxon>
        <taxon>Actinomycetes</taxon>
        <taxon>Kitasatosporales</taxon>
        <taxon>Streptomycetaceae</taxon>
        <taxon>Streptomyces</taxon>
    </lineage>
</organism>
<evidence type="ECO:0000313" key="2">
    <source>
        <dbReference type="EMBL" id="KJY28518.1"/>
    </source>
</evidence>